<feature type="compositionally biased region" description="Gly residues" evidence="1">
    <location>
        <begin position="1497"/>
        <end position="1508"/>
    </location>
</feature>
<feature type="compositionally biased region" description="Basic and acidic residues" evidence="1">
    <location>
        <begin position="2371"/>
        <end position="2392"/>
    </location>
</feature>
<feature type="compositionally biased region" description="Basic and acidic residues" evidence="1">
    <location>
        <begin position="1271"/>
        <end position="1282"/>
    </location>
</feature>
<dbReference type="GO" id="GO:0006406">
    <property type="term" value="P:mRNA export from nucleus"/>
    <property type="evidence" value="ECO:0007669"/>
    <property type="project" value="InterPro"/>
</dbReference>
<feature type="region of interest" description="Disordered" evidence="1">
    <location>
        <begin position="359"/>
        <end position="384"/>
    </location>
</feature>
<feature type="region of interest" description="Disordered" evidence="1">
    <location>
        <begin position="1259"/>
        <end position="1314"/>
    </location>
</feature>
<feature type="compositionally biased region" description="Low complexity" evidence="1">
    <location>
        <begin position="2394"/>
        <end position="2404"/>
    </location>
</feature>
<evidence type="ECO:0008006" key="6">
    <source>
        <dbReference type="Google" id="ProtNLM"/>
    </source>
</evidence>
<feature type="region of interest" description="Disordered" evidence="1">
    <location>
        <begin position="879"/>
        <end position="961"/>
    </location>
</feature>
<evidence type="ECO:0000313" key="4">
    <source>
        <dbReference type="EMBL" id="EUD64629.1"/>
    </source>
</evidence>
<feature type="region of interest" description="Disordered" evidence="1">
    <location>
        <begin position="1147"/>
        <end position="1199"/>
    </location>
</feature>
<feature type="compositionally biased region" description="Basic and acidic residues" evidence="1">
    <location>
        <begin position="87"/>
        <end position="130"/>
    </location>
</feature>
<dbReference type="GO" id="GO:0000445">
    <property type="term" value="C:THO complex part of transcription export complex"/>
    <property type="evidence" value="ECO:0007669"/>
    <property type="project" value="TreeGrafter"/>
</dbReference>
<dbReference type="GO" id="GO:0003729">
    <property type="term" value="F:mRNA binding"/>
    <property type="evidence" value="ECO:0007669"/>
    <property type="project" value="TreeGrafter"/>
</dbReference>
<feature type="compositionally biased region" description="Low complexity" evidence="1">
    <location>
        <begin position="934"/>
        <end position="943"/>
    </location>
</feature>
<feature type="region of interest" description="Disordered" evidence="1">
    <location>
        <begin position="1329"/>
        <end position="1384"/>
    </location>
</feature>
<feature type="compositionally biased region" description="Polar residues" evidence="1">
    <location>
        <begin position="952"/>
        <end position="961"/>
    </location>
</feature>
<feature type="compositionally biased region" description="Polar residues" evidence="1">
    <location>
        <begin position="890"/>
        <end position="922"/>
    </location>
</feature>
<name>W7A6B4_9APIC</name>
<dbReference type="GO" id="GO:0006397">
    <property type="term" value="P:mRNA processing"/>
    <property type="evidence" value="ECO:0007669"/>
    <property type="project" value="InterPro"/>
</dbReference>
<feature type="compositionally biased region" description="Polar residues" evidence="1">
    <location>
        <begin position="1152"/>
        <end position="1165"/>
    </location>
</feature>
<protein>
    <recommendedName>
        <fullName evidence="6">THO complex subunit 2</fullName>
    </recommendedName>
</protein>
<organism evidence="4 5">
    <name type="scientific">Plasmodium inui San Antonio 1</name>
    <dbReference type="NCBI Taxonomy" id="1237626"/>
    <lineage>
        <taxon>Eukaryota</taxon>
        <taxon>Sar</taxon>
        <taxon>Alveolata</taxon>
        <taxon>Apicomplexa</taxon>
        <taxon>Aconoidasida</taxon>
        <taxon>Haemosporida</taxon>
        <taxon>Plasmodiidae</taxon>
        <taxon>Plasmodium</taxon>
        <taxon>Plasmodium (Plasmodium)</taxon>
    </lineage>
</organism>
<feature type="region of interest" description="Disordered" evidence="1">
    <location>
        <begin position="1993"/>
        <end position="2045"/>
    </location>
</feature>
<gene>
    <name evidence="4" type="ORF">C922_04975</name>
</gene>
<feature type="compositionally biased region" description="Basic and acidic residues" evidence="1">
    <location>
        <begin position="2034"/>
        <end position="2045"/>
    </location>
</feature>
<feature type="region of interest" description="Disordered" evidence="1">
    <location>
        <begin position="1488"/>
        <end position="1508"/>
    </location>
</feature>
<accession>W7A6B4</accession>
<feature type="compositionally biased region" description="Polar residues" evidence="1">
    <location>
        <begin position="131"/>
        <end position="145"/>
    </location>
</feature>
<feature type="region of interest" description="Disordered" evidence="1">
    <location>
        <begin position="2371"/>
        <end position="2429"/>
    </location>
</feature>
<dbReference type="Pfam" id="PF11262">
    <property type="entry name" value="Tho2"/>
    <property type="match status" value="1"/>
</dbReference>
<evidence type="ECO:0000256" key="1">
    <source>
        <dbReference type="SAM" id="MobiDB-lite"/>
    </source>
</evidence>
<dbReference type="VEuPathDB" id="PlasmoDB:C922_04975"/>
<dbReference type="InterPro" id="IPR032302">
    <property type="entry name" value="THOC2_N"/>
</dbReference>
<dbReference type="RefSeq" id="XP_008818771.1">
    <property type="nucleotide sequence ID" value="XM_008820549.1"/>
</dbReference>
<proteinExistence type="predicted"/>
<sequence length="2600" mass="297371">MKDINSLFTYEVCLLNQFRENDIANNLPNVKKSYEKILLSIFEEVKRYQADLYTSQKDETGSEGVSTGTPQHHSVDEDANEEVIDLAEAHTKGRSSEVRKRKRNADWEEADKKGSPSGDEKENTSEKRDGGSNQSNRNVRENISNYDAAKGKKKPKDASYLRRNSPPPPTVSGKPTDRHPLGGKEKEFIKVDEDFKFLTAEDLQFKIPLKEQCDLRGLFRNLIDEIKSSNYLNVYRKMYVESFRRNQRKIQDDSIDSIGSTGSISSILLTTGDSHGGDFTNNNVRQDTPFPTAEGIIQVIKFYVERVKSSLCLFYFDLFLCILKGAVGVDCGVNFIANDLADVHRESFAKLLEVVATGASPTRGSPARDIPTGKSPSRNNQNGVLTKSMNCERTQLLQRNFAGHVKELILNSLHYLIELLEQMREHNCANYVQYKNTISRCVMSLEAKKVITYKEATTYIECKNFDKLSIFNKELNKLVTKMKTKNMYSIWVYNLLRENVNGYSKIIFLLESFFSTPRGDSPSGDSSTRKKIYKLGKKKIFSERLLKCKLRGRKMFGRTKKERRGKISHGSDLDLKGQNPHCAAQSEGHSPGDVSPSTLCTPEGEDPPTRGESTTRDETEAQAAPAAHDEQLTHGEMPPCEEPPTCEVPPTCPKPKKQSSPRKHHFGESTRRSWERHLNCYYCTELINLKNQIFTIAGLHNLCPRRILSILIFFYEQNVDSPKQLLPLFFLYTKETITDIILLELKIKNNYIKEVEQKELQKLKYLHRSEEDIGGRSNPDMSRSLDHFFLSKKNLFTPNYFKMCSILILSDLLNFNTFYEHILPNDQLLKIAFEDLYRKLCEDYEKSTSDRLTPFFFPYLPMDITELYVLYNKVSKYSQRSRTPDRSSSRHGSTTDHSYGNSFGHNSHPSGDSVQKGSSCANENIRGERGHSGKSGSTTDGTTPKGEKNSKGVISSNTPNTFTTCDASRSILTKIFEQGKPEGVQDRVVHYLLNYKSVDIKKKNEQIADLHNKEPIEFFLFDMIHNKSNGAENFVKNYIDREIQLRDEMANSKHLSYTNSYDYLFLQEDNYFFLLGRLFFLKNPKFLFLSSLINLNAWSYVVTLLHHMSTYQCNPFLNYYVSWSMSRLIGHSITSFEREYLAGEASREVHTGSASNPSNPSNQKLRQVAHTRKMTNLNGGEAPFSRDNTPHNDTPTAQNGDTHGPCFFCKIHLDTNRLCGYQCIKVLNRNKTHFQNLFRDEKKIQKKKKKMKQILRSVIYRGGGTPGGRNAKRDKNDTRFDDSYSYEKANGSAKKEKRSSSTQSNRPNQTYRSSTLLLPLKKHLLLCSTAPPSDDSSEVDSVDFAPNGKNEGGAKDNHAPVPQGDASVKMEPISNAGPTTTAELSNADLSSADPATNLDTFLNFFSSNRTNDYMKKIKSVDDFFNRALQYVKYLGYFGYLYKSLVRRLLLIVKAYVRRKVTRGEELHSNFDKLFIRFFFLCPINEDDEAEGPRSNDGSGGGGASGGGGSPLNEGIWNVLRLIPVSRRYKLYAKFYTKVEKYQKVLSKLAVASQSGTRDTTGCDSTAPAPPLLPHAKAAIVLSIINFELSKNRLRKIIKRITSDILKDRYSTKVQNILVQLTGVINRNPFISSDVILQQCELFDNNMIITLSESIKDIHSFSSDIFLFKIVERQQKLNVSNYQLSKQYSMNNSDLFDDSLFKPKKLINLSLMSAKFLSKHPFADFYPLIISIVKRLFSELHISDQLFLRNRREGLQWRRDSISPSVEAHVKGEPHEGKEPSQGSRTIPSHYSDEFKVTILNAMNVKYPDLMSGYIFDIDYLQKLIEIYGGTSASIDVQELNEDQLNAQCGLKLLKKEIMILEENFNFNMNNVEYEHIEKAEMDDERLQKLCIDNATRNLSNPNVVYLFLCTLSKLKYEYLFDSNTNNLRNLSSLIDKVDAVLLQFINFLQTNTEPYLYLAYIPSITLIFSYFDISQSFHIVRFAFPFFDEKAPSKKQQRSSSPLPRGKGGSLSRGDGANRSDAPNRSNAANRSDAANKDDPTLHHSNEEKWKQAILPIVRRYLSIENLNGINIDFYLTYWRLNITDIYVPHKQYQKVIEKYDSYIKKLEKHHEDNKKNEEYKWINKKLRKLRSRRGTINSEYQYHIAHTEKIKKHLSYVVDHWVNPQEIDLTTFTAFVKCLIAPRILNSEKDSLFCSKFILLLLEFRTPLFNFCLLTYVCIKMLMPIINACTEKEALNIGLFFNELFSYIYQLCNDPKHFKLVSEGNACFSSTLNFESKVTIEHSCIIGKVAKWEKLLVSLLFENNNHQKSWINSKSVVIFLFRVLHSFPYSNKVKQSIKKYLQNLHSFAQSRGWKDIAISVNSLKTIMERNRKAAEKEKKEESEAKPQERKASSSKATAPAPKADGNVTMNPFNTSNPKHMTSNANANANANANSGANFVPITKNMYNPNMYPVLHNTMSMPPKAYMKENTFNNKIPPPQDPNNIMSLSSINPNTISINNDMNKRRDIFNGMQGNANSYSSPRPNALVHMNDKNMMNKNMRMDSRAMQNEGMNYTIPQNFMGMHPYIPPPMHDMPPNQIFPNVHHGHMKKNRNSNNFSRR</sequence>
<evidence type="ECO:0000259" key="3">
    <source>
        <dbReference type="Pfam" id="PF16134"/>
    </source>
</evidence>
<reference evidence="4 5" key="1">
    <citation type="submission" date="2013-02" db="EMBL/GenBank/DDBJ databases">
        <title>The Genome Sequence of Plasmodium inui San Antonio 1.</title>
        <authorList>
            <consortium name="The Broad Institute Genome Sequencing Platform"/>
            <consortium name="The Broad Institute Genome Sequencing Center for Infectious Disease"/>
            <person name="Neafsey D."/>
            <person name="Cheeseman I."/>
            <person name="Volkman S."/>
            <person name="Adams J."/>
            <person name="Walker B."/>
            <person name="Young S.K."/>
            <person name="Zeng Q."/>
            <person name="Gargeya S."/>
            <person name="Fitzgerald M."/>
            <person name="Haas B."/>
            <person name="Abouelleil A."/>
            <person name="Alvarado L."/>
            <person name="Arachchi H.M."/>
            <person name="Berlin A.M."/>
            <person name="Chapman S.B."/>
            <person name="Dewar J."/>
            <person name="Goldberg J."/>
            <person name="Griggs A."/>
            <person name="Gujja S."/>
            <person name="Hansen M."/>
            <person name="Howarth C."/>
            <person name="Imamovic A."/>
            <person name="Larimer J."/>
            <person name="McCowan C."/>
            <person name="Murphy C."/>
            <person name="Neiman D."/>
            <person name="Pearson M."/>
            <person name="Priest M."/>
            <person name="Roberts A."/>
            <person name="Saif S."/>
            <person name="Shea T."/>
            <person name="Sisk P."/>
            <person name="Sykes S."/>
            <person name="Wortman J."/>
            <person name="Nusbaum C."/>
            <person name="Birren B."/>
        </authorList>
    </citation>
    <scope>NUCLEOTIDE SEQUENCE [LARGE SCALE GENOMIC DNA]</scope>
    <source>
        <strain evidence="4 5">San Antonio 1</strain>
    </source>
</reference>
<dbReference type="InterPro" id="IPR040007">
    <property type="entry name" value="Tho2"/>
</dbReference>
<dbReference type="InterPro" id="IPR021418">
    <property type="entry name" value="THO_THOC2_C"/>
</dbReference>
<dbReference type="PANTHER" id="PTHR21597:SF0">
    <property type="entry name" value="THO COMPLEX SUBUNIT 2"/>
    <property type="match status" value="1"/>
</dbReference>
<evidence type="ECO:0000313" key="5">
    <source>
        <dbReference type="Proteomes" id="UP000030640"/>
    </source>
</evidence>
<feature type="compositionally biased region" description="Basic residues" evidence="1">
    <location>
        <begin position="654"/>
        <end position="665"/>
    </location>
</feature>
<keyword evidence="5" id="KW-1185">Reference proteome</keyword>
<dbReference type="EMBL" id="KI965492">
    <property type="protein sequence ID" value="EUD64629.1"/>
    <property type="molecule type" value="Genomic_DNA"/>
</dbReference>
<feature type="region of interest" description="Disordered" evidence="1">
    <location>
        <begin position="1765"/>
        <end position="1788"/>
    </location>
</feature>
<feature type="domain" description="THO complex subunitTHOC2 C-terminal" evidence="2">
    <location>
        <begin position="2069"/>
        <end position="2364"/>
    </location>
</feature>
<feature type="compositionally biased region" description="Polar residues" evidence="1">
    <location>
        <begin position="63"/>
        <end position="72"/>
    </location>
</feature>
<dbReference type="OrthoDB" id="29024at2759"/>
<feature type="region of interest" description="Disordered" evidence="1">
    <location>
        <begin position="558"/>
        <end position="668"/>
    </location>
</feature>
<feature type="region of interest" description="Disordered" evidence="1">
    <location>
        <begin position="54"/>
        <end position="183"/>
    </location>
</feature>
<feature type="compositionally biased region" description="Polar residues" evidence="1">
    <location>
        <begin position="2408"/>
        <end position="2422"/>
    </location>
</feature>
<dbReference type="GeneID" id="20040249"/>
<dbReference type="PANTHER" id="PTHR21597">
    <property type="entry name" value="THO2 PROTEIN"/>
    <property type="match status" value="1"/>
</dbReference>
<dbReference type="Pfam" id="PF16134">
    <property type="entry name" value="THOC2_N"/>
    <property type="match status" value="1"/>
</dbReference>
<feature type="compositionally biased region" description="Basic residues" evidence="1">
    <location>
        <begin position="558"/>
        <end position="567"/>
    </location>
</feature>
<feature type="compositionally biased region" description="Polar residues" evidence="1">
    <location>
        <begin position="1300"/>
        <end position="1314"/>
    </location>
</feature>
<feature type="compositionally biased region" description="Polar residues" evidence="1">
    <location>
        <begin position="374"/>
        <end position="384"/>
    </location>
</feature>
<dbReference type="Proteomes" id="UP000030640">
    <property type="component" value="Unassembled WGS sequence"/>
</dbReference>
<feature type="compositionally biased region" description="Basic and acidic residues" evidence="1">
    <location>
        <begin position="607"/>
        <end position="619"/>
    </location>
</feature>
<evidence type="ECO:0000259" key="2">
    <source>
        <dbReference type="Pfam" id="PF11262"/>
    </source>
</evidence>
<feature type="compositionally biased region" description="Pro residues" evidence="1">
    <location>
        <begin position="640"/>
        <end position="653"/>
    </location>
</feature>
<feature type="compositionally biased region" description="Low complexity" evidence="1">
    <location>
        <begin position="2017"/>
        <end position="2033"/>
    </location>
</feature>
<feature type="domain" description="THO complex subunit 2 N-terminal" evidence="3">
    <location>
        <begin position="437"/>
        <end position="534"/>
    </location>
</feature>
<feature type="compositionally biased region" description="Basic and acidic residues" evidence="1">
    <location>
        <begin position="1767"/>
        <end position="1778"/>
    </location>
</feature>